<dbReference type="EMBL" id="JBHUHP010000002">
    <property type="protein sequence ID" value="MFD2090682.1"/>
    <property type="molecule type" value="Genomic_DNA"/>
</dbReference>
<proteinExistence type="inferred from homology"/>
<feature type="domain" description="Four-carbon acid sugar kinase nucleotide binding" evidence="8">
    <location>
        <begin position="249"/>
        <end position="395"/>
    </location>
</feature>
<protein>
    <submittedName>
        <fullName evidence="9">Four-carbon acid sugar kinase family protein</fullName>
    </submittedName>
</protein>
<evidence type="ECO:0000256" key="5">
    <source>
        <dbReference type="ARBA" id="ARBA00022840"/>
    </source>
</evidence>
<dbReference type="InterPro" id="IPR042213">
    <property type="entry name" value="NBD_C_sf"/>
</dbReference>
<evidence type="ECO:0000256" key="3">
    <source>
        <dbReference type="ARBA" id="ARBA00022741"/>
    </source>
</evidence>
<accession>A0ABW4X5L9</accession>
<dbReference type="InterPro" id="IPR031475">
    <property type="entry name" value="NBD_C"/>
</dbReference>
<keyword evidence="6" id="KW-0119">Carbohydrate metabolism</keyword>
<feature type="domain" description="Four-carbon acid sugar kinase N-terminal" evidence="7">
    <location>
        <begin position="10"/>
        <end position="227"/>
    </location>
</feature>
<evidence type="ECO:0000259" key="8">
    <source>
        <dbReference type="Pfam" id="PF17042"/>
    </source>
</evidence>
<dbReference type="Pfam" id="PF17042">
    <property type="entry name" value="NBD_C"/>
    <property type="match status" value="1"/>
</dbReference>
<evidence type="ECO:0000313" key="9">
    <source>
        <dbReference type="EMBL" id="MFD2090682.1"/>
    </source>
</evidence>
<dbReference type="GO" id="GO:0016301">
    <property type="term" value="F:kinase activity"/>
    <property type="evidence" value="ECO:0007669"/>
    <property type="project" value="UniProtKB-KW"/>
</dbReference>
<keyword evidence="3" id="KW-0547">Nucleotide-binding</keyword>
<comment type="similarity">
    <text evidence="1">Belongs to the four-carbon acid sugar kinase family.</text>
</comment>
<comment type="caution">
    <text evidence="9">The sequence shown here is derived from an EMBL/GenBank/DDBJ whole genome shotgun (WGS) entry which is preliminary data.</text>
</comment>
<evidence type="ECO:0000313" key="10">
    <source>
        <dbReference type="Proteomes" id="UP001597402"/>
    </source>
</evidence>
<reference evidence="10" key="1">
    <citation type="journal article" date="2019" name="Int. J. Syst. Evol. Microbiol.">
        <title>The Global Catalogue of Microorganisms (GCM) 10K type strain sequencing project: providing services to taxonomists for standard genome sequencing and annotation.</title>
        <authorList>
            <consortium name="The Broad Institute Genomics Platform"/>
            <consortium name="The Broad Institute Genome Sequencing Center for Infectious Disease"/>
            <person name="Wu L."/>
            <person name="Ma J."/>
        </authorList>
    </citation>
    <scope>NUCLEOTIDE SEQUENCE [LARGE SCALE GENOMIC DNA]</scope>
    <source>
        <strain evidence="10">JCM 3338</strain>
    </source>
</reference>
<name>A0ABW4X5L9_9ACTN</name>
<evidence type="ECO:0000256" key="4">
    <source>
        <dbReference type="ARBA" id="ARBA00022777"/>
    </source>
</evidence>
<evidence type="ECO:0000256" key="6">
    <source>
        <dbReference type="ARBA" id="ARBA00023277"/>
    </source>
</evidence>
<evidence type="ECO:0000256" key="2">
    <source>
        <dbReference type="ARBA" id="ARBA00022679"/>
    </source>
</evidence>
<dbReference type="Proteomes" id="UP001597402">
    <property type="component" value="Unassembled WGS sequence"/>
</dbReference>
<dbReference type="Gene3D" id="3.40.980.20">
    <property type="entry name" value="Four-carbon acid sugar kinase, nucleotide binding domain"/>
    <property type="match status" value="1"/>
</dbReference>
<dbReference type="RefSeq" id="WP_376871927.1">
    <property type="nucleotide sequence ID" value="NZ_JBHUHP010000002.1"/>
</dbReference>
<evidence type="ECO:0000259" key="7">
    <source>
        <dbReference type="Pfam" id="PF07005"/>
    </source>
</evidence>
<dbReference type="SUPFAM" id="SSF142764">
    <property type="entry name" value="YgbK-like"/>
    <property type="match status" value="1"/>
</dbReference>
<dbReference type="InterPro" id="IPR010737">
    <property type="entry name" value="4-carb_acid_sugar_kinase_N"/>
</dbReference>
<keyword evidence="2" id="KW-0808">Transferase</keyword>
<dbReference type="Gene3D" id="3.40.50.10840">
    <property type="entry name" value="Putative sugar-binding, N-terminal domain"/>
    <property type="match status" value="1"/>
</dbReference>
<evidence type="ECO:0000256" key="1">
    <source>
        <dbReference type="ARBA" id="ARBA00005715"/>
    </source>
</evidence>
<dbReference type="Pfam" id="PF07005">
    <property type="entry name" value="SBD_N"/>
    <property type="match status" value="1"/>
</dbReference>
<gene>
    <name evidence="9" type="ORF">ACFSHS_03765</name>
</gene>
<sequence>MVRDGAPRVLVLADDLSGAAETAAVLMSRTTRSELVLAPAAEAWPADADVLVVDLDDRQLPSDQAAARAVAALRTRPAGPPSRQVLAKFDSLLRGPVAAHVGVLRARGGVVVAPALPALHRVVHDGVLTVDGAPLSATAAWATQGTTAPDSVAAVLAPLPTVLLDLSTVRSATLPDAVARAVRDGRVPVCDGDGEDDLDAVVSAVTALSDQLPLLALAGSAGLAAALGRTWSAAPAAPPPPHPGRPGPLVVVGTAEPVAARQVARLTESGVAEVRLPAATLLDGERADGWPDRLAAGVGVGPLVVRIDPDTPVAPSDSRKLAAELGELVGRTLARTGPLDLVLTGGETARRVLDALGVTRLTPVGQVHHGAVLSRLPDGSSVVTRPGSFGGPDSLLMILAALRPSAALPSRH</sequence>
<dbReference type="InterPro" id="IPR037051">
    <property type="entry name" value="4-carb_acid_sugar_kinase_N_sf"/>
</dbReference>
<keyword evidence="5" id="KW-0067">ATP-binding</keyword>
<keyword evidence="10" id="KW-1185">Reference proteome</keyword>
<keyword evidence="4 9" id="KW-0418">Kinase</keyword>
<organism evidence="9 10">
    <name type="scientific">Blastococcus deserti</name>
    <dbReference type="NCBI Taxonomy" id="2259033"/>
    <lineage>
        <taxon>Bacteria</taxon>
        <taxon>Bacillati</taxon>
        <taxon>Actinomycetota</taxon>
        <taxon>Actinomycetes</taxon>
        <taxon>Geodermatophilales</taxon>
        <taxon>Geodermatophilaceae</taxon>
        <taxon>Blastococcus</taxon>
    </lineage>
</organism>